<feature type="domain" description="HTH araC/xylS-type" evidence="9">
    <location>
        <begin position="147"/>
        <end position="246"/>
    </location>
</feature>
<protein>
    <submittedName>
        <fullName evidence="11">Response regulator receiver domain protein</fullName>
    </submittedName>
</protein>
<dbReference type="GO" id="GO:0005737">
    <property type="term" value="C:cytoplasm"/>
    <property type="evidence" value="ECO:0007669"/>
    <property type="project" value="UniProtKB-SubCell"/>
</dbReference>
<dbReference type="InterPro" id="IPR011006">
    <property type="entry name" value="CheY-like_superfamily"/>
</dbReference>
<dbReference type="AlphaFoldDB" id="G5KDK0"/>
<dbReference type="SUPFAM" id="SSF46689">
    <property type="entry name" value="Homeodomain-like"/>
    <property type="match status" value="2"/>
</dbReference>
<dbReference type="eggNOG" id="COG2207">
    <property type="taxonomic scope" value="Bacteria"/>
</dbReference>
<evidence type="ECO:0000313" key="11">
    <source>
        <dbReference type="EMBL" id="EHJ56519.1"/>
    </source>
</evidence>
<dbReference type="Proteomes" id="UP000005388">
    <property type="component" value="Unassembled WGS sequence"/>
</dbReference>
<evidence type="ECO:0000256" key="1">
    <source>
        <dbReference type="ARBA" id="ARBA00004496"/>
    </source>
</evidence>
<accession>G5KDK0</accession>
<dbReference type="SMART" id="SM00448">
    <property type="entry name" value="REC"/>
    <property type="match status" value="1"/>
</dbReference>
<evidence type="ECO:0000259" key="10">
    <source>
        <dbReference type="PROSITE" id="PS50110"/>
    </source>
</evidence>
<reference evidence="11 12" key="1">
    <citation type="journal article" date="2014" name="Int. J. Syst. Evol. Microbiol.">
        <title>Phylogenomics and the dynamic genome evolution of the genus Streptococcus.</title>
        <authorList>
            <consortium name="The Broad Institute Genome Sequencing Platform"/>
            <person name="Richards V.P."/>
            <person name="Palmer S.R."/>
            <person name="Pavinski Bitar P.D."/>
            <person name="Qin X."/>
            <person name="Weinstock G.M."/>
            <person name="Highlander S.K."/>
            <person name="Town C.D."/>
            <person name="Burne R.A."/>
            <person name="Stanhope M.J."/>
        </authorList>
    </citation>
    <scope>NUCLEOTIDE SEQUENCE [LARGE SCALE GENOMIC DNA]</scope>
    <source>
        <strain evidence="11 12">2285-97</strain>
    </source>
</reference>
<dbReference type="GO" id="GO:0000160">
    <property type="term" value="P:phosphorelay signal transduction system"/>
    <property type="evidence" value="ECO:0007669"/>
    <property type="project" value="UniProtKB-KW"/>
</dbReference>
<dbReference type="eggNOG" id="COG4753">
    <property type="taxonomic scope" value="Bacteria"/>
</dbReference>
<keyword evidence="5" id="KW-0805">Transcription regulation</keyword>
<feature type="domain" description="Response regulatory" evidence="10">
    <location>
        <begin position="3"/>
        <end position="118"/>
    </location>
</feature>
<evidence type="ECO:0000313" key="12">
    <source>
        <dbReference type="Proteomes" id="UP000005388"/>
    </source>
</evidence>
<keyword evidence="2" id="KW-0963">Cytoplasm</keyword>
<dbReference type="EMBL" id="AEUZ02000001">
    <property type="protein sequence ID" value="EHJ56519.1"/>
    <property type="molecule type" value="Genomic_DNA"/>
</dbReference>
<evidence type="ECO:0000259" key="9">
    <source>
        <dbReference type="PROSITE" id="PS01124"/>
    </source>
</evidence>
<dbReference type="PROSITE" id="PS50110">
    <property type="entry name" value="RESPONSE_REGULATORY"/>
    <property type="match status" value="1"/>
</dbReference>
<dbReference type="RefSeq" id="WP_006739274.1">
    <property type="nucleotide sequence ID" value="NZ_AEUZ02000001.1"/>
</dbReference>
<evidence type="ECO:0000256" key="4">
    <source>
        <dbReference type="ARBA" id="ARBA00023012"/>
    </source>
</evidence>
<dbReference type="InterPro" id="IPR018060">
    <property type="entry name" value="HTH_AraC"/>
</dbReference>
<dbReference type="Gene3D" id="1.10.10.60">
    <property type="entry name" value="Homeodomain-like"/>
    <property type="match status" value="2"/>
</dbReference>
<evidence type="ECO:0000256" key="7">
    <source>
        <dbReference type="ARBA" id="ARBA00023163"/>
    </source>
</evidence>
<keyword evidence="4" id="KW-0902">Two-component regulatory system</keyword>
<dbReference type="InterPro" id="IPR001789">
    <property type="entry name" value="Sig_transdc_resp-reg_receiver"/>
</dbReference>
<keyword evidence="7" id="KW-0804">Transcription</keyword>
<dbReference type="STRING" id="764291.STRUR_0644"/>
<name>G5KDK0_9STRE</name>
<sequence>MYTLLIIEDEHLIRKWLRYAIDYESLDIIIVAEARDGKEGYDAIIKYKPDIVLTDINMPVMTAFDMFKSTKAINYQKIILSGYSDFENARLALRYGAVEFLTKPINKDELYFCLQEMIQNLKVIQKNSDQQYWNLNPVDNKLSPVINQITNWIQKHYDQKIIINDIARDLGYSESYLYQLMKKHLNITISDYINQYRISMAMKYLINQPDILVYQLSEKVGIGDYRYFDRVFKKYVGLTVKDFRQSIQKGSIKGKVTCQKEES</sequence>
<evidence type="ECO:0000256" key="5">
    <source>
        <dbReference type="ARBA" id="ARBA00023015"/>
    </source>
</evidence>
<evidence type="ECO:0000256" key="6">
    <source>
        <dbReference type="ARBA" id="ARBA00023125"/>
    </source>
</evidence>
<comment type="subcellular location">
    <subcellularLocation>
        <location evidence="1">Cytoplasm</location>
    </subcellularLocation>
</comment>
<dbReference type="Pfam" id="PF00072">
    <property type="entry name" value="Response_reg"/>
    <property type="match status" value="1"/>
</dbReference>
<dbReference type="Pfam" id="PF12833">
    <property type="entry name" value="HTH_18"/>
    <property type="match status" value="1"/>
</dbReference>
<gene>
    <name evidence="11" type="ORF">STRUR_0644</name>
</gene>
<comment type="caution">
    <text evidence="11">The sequence shown here is derived from an EMBL/GenBank/DDBJ whole genome shotgun (WGS) entry which is preliminary data.</text>
</comment>
<dbReference type="PANTHER" id="PTHR42713:SF3">
    <property type="entry name" value="TRANSCRIPTIONAL REGULATORY PROTEIN HPTR"/>
    <property type="match status" value="1"/>
</dbReference>
<evidence type="ECO:0000256" key="3">
    <source>
        <dbReference type="ARBA" id="ARBA00022553"/>
    </source>
</evidence>
<keyword evidence="12" id="KW-1185">Reference proteome</keyword>
<proteinExistence type="predicted"/>
<dbReference type="GO" id="GO:0043565">
    <property type="term" value="F:sequence-specific DNA binding"/>
    <property type="evidence" value="ECO:0007669"/>
    <property type="project" value="InterPro"/>
</dbReference>
<keyword evidence="3 8" id="KW-0597">Phosphoprotein</keyword>
<dbReference type="Gene3D" id="3.40.50.2300">
    <property type="match status" value="1"/>
</dbReference>
<dbReference type="CDD" id="cd17536">
    <property type="entry name" value="REC_YesN-like"/>
    <property type="match status" value="1"/>
</dbReference>
<organism evidence="11 12">
    <name type="scientific">Streptococcus urinalis 2285-97</name>
    <dbReference type="NCBI Taxonomy" id="764291"/>
    <lineage>
        <taxon>Bacteria</taxon>
        <taxon>Bacillati</taxon>
        <taxon>Bacillota</taxon>
        <taxon>Bacilli</taxon>
        <taxon>Lactobacillales</taxon>
        <taxon>Streptococcaceae</taxon>
        <taxon>Streptococcus</taxon>
    </lineage>
</organism>
<dbReference type="PROSITE" id="PS01124">
    <property type="entry name" value="HTH_ARAC_FAMILY_2"/>
    <property type="match status" value="1"/>
</dbReference>
<dbReference type="PANTHER" id="PTHR42713">
    <property type="entry name" value="HISTIDINE KINASE-RELATED"/>
    <property type="match status" value="1"/>
</dbReference>
<evidence type="ECO:0000256" key="8">
    <source>
        <dbReference type="PROSITE-ProRule" id="PRU00169"/>
    </source>
</evidence>
<dbReference type="GO" id="GO:0003700">
    <property type="term" value="F:DNA-binding transcription factor activity"/>
    <property type="evidence" value="ECO:0007669"/>
    <property type="project" value="InterPro"/>
</dbReference>
<evidence type="ECO:0000256" key="2">
    <source>
        <dbReference type="ARBA" id="ARBA00022490"/>
    </source>
</evidence>
<dbReference type="InterPro" id="IPR009057">
    <property type="entry name" value="Homeodomain-like_sf"/>
</dbReference>
<dbReference type="InterPro" id="IPR051552">
    <property type="entry name" value="HptR"/>
</dbReference>
<keyword evidence="6" id="KW-0238">DNA-binding</keyword>
<dbReference type="SMART" id="SM00342">
    <property type="entry name" value="HTH_ARAC"/>
    <property type="match status" value="1"/>
</dbReference>
<feature type="modified residue" description="4-aspartylphosphate" evidence="8">
    <location>
        <position position="55"/>
    </location>
</feature>
<dbReference type="SUPFAM" id="SSF52172">
    <property type="entry name" value="CheY-like"/>
    <property type="match status" value="1"/>
</dbReference>